<proteinExistence type="inferred from homology"/>
<comment type="caution">
    <text evidence="3">The sequence shown here is derived from an EMBL/GenBank/DDBJ whole genome shotgun (WGS) entry which is preliminary data.</text>
</comment>
<dbReference type="PANTHER" id="PTHR12111">
    <property type="entry name" value="SPLICING FACTOR YJU2"/>
    <property type="match status" value="1"/>
</dbReference>
<dbReference type="GO" id="GO:0071014">
    <property type="term" value="C:post-mRNA release spliceosomal complex"/>
    <property type="evidence" value="ECO:0007669"/>
    <property type="project" value="TreeGrafter"/>
</dbReference>
<feature type="compositionally biased region" description="Basic and acidic residues" evidence="2">
    <location>
        <begin position="241"/>
        <end position="250"/>
    </location>
</feature>
<organism evidence="3 4">
    <name type="scientific">Littorina saxatilis</name>
    <dbReference type="NCBI Taxonomy" id="31220"/>
    <lineage>
        <taxon>Eukaryota</taxon>
        <taxon>Metazoa</taxon>
        <taxon>Spiralia</taxon>
        <taxon>Lophotrochozoa</taxon>
        <taxon>Mollusca</taxon>
        <taxon>Gastropoda</taxon>
        <taxon>Caenogastropoda</taxon>
        <taxon>Littorinimorpha</taxon>
        <taxon>Littorinoidea</taxon>
        <taxon>Littorinidae</taxon>
        <taxon>Littorina</taxon>
    </lineage>
</organism>
<evidence type="ECO:0000256" key="2">
    <source>
        <dbReference type="SAM" id="MobiDB-lite"/>
    </source>
</evidence>
<dbReference type="InterPro" id="IPR007590">
    <property type="entry name" value="Saf4/Yju2"/>
</dbReference>
<feature type="compositionally biased region" description="Polar residues" evidence="2">
    <location>
        <begin position="313"/>
        <end position="323"/>
    </location>
</feature>
<sequence length="441" mass="49374">MGERKGVNKYYPPDFDPSKGSLNTWLGSHPLRDRAKKIHKGILVIRFEMPYNIWCGGCNSHIGMGVRYNAEKSKVGNYFTTPIYKFRMKCHLCDNYFEIQTDPKNHDYVILEGARRKEQRWDPRENGQIVPEDKTTQKKMATDPMFKLEHGSDDKGRGKVNQLSVAQIEDMRDSWNDDYMLNKLARSKFRGEKKQIAATKAADKALLDKSSLEIELLPEEAEDQRQASLLKYSVTKSFDDKQKEKRKAIESRPLFSKASASTSGTPKFEGPLSRRAEIKHKLGLHLNSPRVEQALSSPSIKGLVKNVRRTVKHTGTTDSSAESSELECGGVKNSDDKRDLKNETHKVNSFGEESSSPTFPSSCENKDSGRLEDGEKLQAFSASANSVGKDGIENESGMNSLRSEGDGATNHRETWGVNDEKTGLATLMANYSDSDSNSSES</sequence>
<comment type="similarity">
    <text evidence="1">Belongs to the CWC16 family.</text>
</comment>
<feature type="compositionally biased region" description="Basic and acidic residues" evidence="2">
    <location>
        <begin position="403"/>
        <end position="421"/>
    </location>
</feature>
<reference evidence="3 4" key="1">
    <citation type="submission" date="2024-02" db="EMBL/GenBank/DDBJ databases">
        <title>Chromosome-scale genome assembly of the rough periwinkle Littorina saxatilis.</title>
        <authorList>
            <person name="De Jode A."/>
            <person name="Faria R."/>
            <person name="Formenti G."/>
            <person name="Sims Y."/>
            <person name="Smith T.P."/>
            <person name="Tracey A."/>
            <person name="Wood J.M.D."/>
            <person name="Zagrodzka Z.B."/>
            <person name="Johannesson K."/>
            <person name="Butlin R.K."/>
            <person name="Leder E.H."/>
        </authorList>
    </citation>
    <scope>NUCLEOTIDE SEQUENCE [LARGE SCALE GENOMIC DNA]</scope>
    <source>
        <strain evidence="3">Snail1</strain>
        <tissue evidence="3">Muscle</tissue>
    </source>
</reference>
<evidence type="ECO:0008006" key="5">
    <source>
        <dbReference type="Google" id="ProtNLM"/>
    </source>
</evidence>
<dbReference type="Proteomes" id="UP001374579">
    <property type="component" value="Unassembled WGS sequence"/>
</dbReference>
<protein>
    <recommendedName>
        <fullName evidence="5">Coiled-coil domain-containing protein 130</fullName>
    </recommendedName>
</protein>
<feature type="compositionally biased region" description="Basic and acidic residues" evidence="2">
    <location>
        <begin position="333"/>
        <end position="346"/>
    </location>
</feature>
<dbReference type="AlphaFoldDB" id="A0AAN9B903"/>
<name>A0AAN9B903_9CAEN</name>
<dbReference type="PANTHER" id="PTHR12111:SF2">
    <property type="entry name" value="SPLICING FACTOR YJU2B-RELATED"/>
    <property type="match status" value="1"/>
</dbReference>
<dbReference type="EMBL" id="JBAMIC010000011">
    <property type="protein sequence ID" value="KAK7100806.1"/>
    <property type="molecule type" value="Genomic_DNA"/>
</dbReference>
<feature type="region of interest" description="Disordered" evidence="2">
    <location>
        <begin position="241"/>
        <end position="272"/>
    </location>
</feature>
<dbReference type="Pfam" id="PF04502">
    <property type="entry name" value="Saf4_Yju2"/>
    <property type="match status" value="1"/>
</dbReference>
<feature type="region of interest" description="Disordered" evidence="2">
    <location>
        <begin position="311"/>
        <end position="421"/>
    </location>
</feature>
<feature type="compositionally biased region" description="Basic and acidic residues" evidence="2">
    <location>
        <begin position="364"/>
        <end position="376"/>
    </location>
</feature>
<feature type="compositionally biased region" description="Polar residues" evidence="2">
    <location>
        <begin position="351"/>
        <end position="363"/>
    </location>
</feature>
<gene>
    <name evidence="3" type="ORF">V1264_023685</name>
</gene>
<accession>A0AAN9B903</accession>
<evidence type="ECO:0000256" key="1">
    <source>
        <dbReference type="ARBA" id="ARBA00005595"/>
    </source>
</evidence>
<keyword evidence="4" id="KW-1185">Reference proteome</keyword>
<evidence type="ECO:0000313" key="4">
    <source>
        <dbReference type="Proteomes" id="UP001374579"/>
    </source>
</evidence>
<dbReference type="GO" id="GO:0000398">
    <property type="term" value="P:mRNA splicing, via spliceosome"/>
    <property type="evidence" value="ECO:0007669"/>
    <property type="project" value="InterPro"/>
</dbReference>
<dbReference type="GO" id="GO:0005684">
    <property type="term" value="C:U2-type spliceosomal complex"/>
    <property type="evidence" value="ECO:0007669"/>
    <property type="project" value="TreeGrafter"/>
</dbReference>
<evidence type="ECO:0000313" key="3">
    <source>
        <dbReference type="EMBL" id="KAK7100806.1"/>
    </source>
</evidence>